<dbReference type="Pfam" id="PF03631">
    <property type="entry name" value="Virul_fac_BrkB"/>
    <property type="match status" value="1"/>
</dbReference>
<comment type="subcellular location">
    <subcellularLocation>
        <location evidence="1">Cell membrane</location>
        <topology evidence="1">Multi-pass membrane protein</topology>
    </subcellularLocation>
</comment>
<evidence type="ECO:0000256" key="4">
    <source>
        <dbReference type="ARBA" id="ARBA00022989"/>
    </source>
</evidence>
<dbReference type="RefSeq" id="WP_101570652.1">
    <property type="nucleotide sequence ID" value="NZ_JACOOK010000006.1"/>
</dbReference>
<dbReference type="InterPro" id="IPR036388">
    <property type="entry name" value="WH-like_DNA-bd_sf"/>
</dbReference>
<keyword evidence="8" id="KW-1185">Reference proteome</keyword>
<feature type="transmembrane region" description="Helical" evidence="6">
    <location>
        <begin position="116"/>
        <end position="136"/>
    </location>
</feature>
<evidence type="ECO:0000256" key="5">
    <source>
        <dbReference type="ARBA" id="ARBA00023136"/>
    </source>
</evidence>
<feature type="transmembrane region" description="Helical" evidence="6">
    <location>
        <begin position="156"/>
        <end position="180"/>
    </location>
</feature>
<gene>
    <name evidence="7" type="ORF">H8S08_10850</name>
</gene>
<dbReference type="Proteomes" id="UP000636891">
    <property type="component" value="Unassembled WGS sequence"/>
</dbReference>
<feature type="transmembrane region" description="Helical" evidence="6">
    <location>
        <begin position="192"/>
        <end position="215"/>
    </location>
</feature>
<proteinExistence type="predicted"/>
<sequence>MIRKIIQYITHDIWVKKEHEYKSRKMRWAVRQFKVFIFTAQGFGQHGILVRSAALTFYTLMSIVPVAALVFGIAKGFGLETRLNEYLYNQFPQYTVVIDQVIAFANAMLLRTKGGLIASVGLVVLFWAVLKVFGNIESAFNNIWEVRRSRSFARKFSDYTTVIVVTPILWIISSSIGLQIQKHLMHLTSSPVVSVFLGLASLVMIWLMFAFVYLVMPNTKVKLRSAVSAGVIAGTIFQLFQIAYIFIQSRLTSYNAIYGSFAAVPLFLIWLQSSWQIVLFGAELSFAYQNIRKFEFEKIAKEMSYEYRKKALLVVMHQIIAHFLARDGAVSSETVAQDLNLPVRIVRDAVFDLEKAGLIVSTVSKEDKVNLYVPARDVHTLRVCDVIQQVEASGMASLDLQQSPEFRQIDAIVNRLNLTVSRSADNVLLMDVRTE</sequence>
<keyword evidence="5 6" id="KW-0472">Membrane</keyword>
<evidence type="ECO:0000313" key="7">
    <source>
        <dbReference type="EMBL" id="MBC5617511.1"/>
    </source>
</evidence>
<organism evidence="7 8">
    <name type="scientific">Alistipes hominis</name>
    <dbReference type="NCBI Taxonomy" id="2763015"/>
    <lineage>
        <taxon>Bacteria</taxon>
        <taxon>Pseudomonadati</taxon>
        <taxon>Bacteroidota</taxon>
        <taxon>Bacteroidia</taxon>
        <taxon>Bacteroidales</taxon>
        <taxon>Rikenellaceae</taxon>
        <taxon>Alistipes</taxon>
    </lineage>
</organism>
<feature type="transmembrane region" description="Helical" evidence="6">
    <location>
        <begin position="227"/>
        <end position="247"/>
    </location>
</feature>
<dbReference type="PANTHER" id="PTHR30213:SF0">
    <property type="entry name" value="UPF0761 MEMBRANE PROTEIN YIHY"/>
    <property type="match status" value="1"/>
</dbReference>
<keyword evidence="4 6" id="KW-1133">Transmembrane helix</keyword>
<evidence type="ECO:0000313" key="8">
    <source>
        <dbReference type="Proteomes" id="UP000636891"/>
    </source>
</evidence>
<evidence type="ECO:0000256" key="2">
    <source>
        <dbReference type="ARBA" id="ARBA00022475"/>
    </source>
</evidence>
<protein>
    <submittedName>
        <fullName evidence="7">YihY family inner membrane protein</fullName>
    </submittedName>
</protein>
<dbReference type="InterPro" id="IPR036390">
    <property type="entry name" value="WH_DNA-bd_sf"/>
</dbReference>
<dbReference type="PANTHER" id="PTHR30213">
    <property type="entry name" value="INNER MEMBRANE PROTEIN YHJD"/>
    <property type="match status" value="1"/>
</dbReference>
<evidence type="ECO:0000256" key="3">
    <source>
        <dbReference type="ARBA" id="ARBA00022692"/>
    </source>
</evidence>
<evidence type="ECO:0000256" key="1">
    <source>
        <dbReference type="ARBA" id="ARBA00004651"/>
    </source>
</evidence>
<dbReference type="SUPFAM" id="SSF46785">
    <property type="entry name" value="Winged helix' DNA-binding domain"/>
    <property type="match status" value="1"/>
</dbReference>
<evidence type="ECO:0000256" key="6">
    <source>
        <dbReference type="SAM" id="Phobius"/>
    </source>
</evidence>
<reference evidence="7 8" key="1">
    <citation type="submission" date="2020-08" db="EMBL/GenBank/DDBJ databases">
        <title>Genome public.</title>
        <authorList>
            <person name="Liu C."/>
            <person name="Sun Q."/>
        </authorList>
    </citation>
    <scope>NUCLEOTIDE SEQUENCE [LARGE SCALE GENOMIC DNA]</scope>
    <source>
        <strain evidence="7 8">New-7</strain>
    </source>
</reference>
<name>A0ABR7CPA1_9BACT</name>
<comment type="caution">
    <text evidence="7">The sequence shown here is derived from an EMBL/GenBank/DDBJ whole genome shotgun (WGS) entry which is preliminary data.</text>
</comment>
<feature type="transmembrane region" description="Helical" evidence="6">
    <location>
        <begin position="267"/>
        <end position="288"/>
    </location>
</feature>
<keyword evidence="2" id="KW-1003">Cell membrane</keyword>
<dbReference type="Gene3D" id="1.10.10.10">
    <property type="entry name" value="Winged helix-like DNA-binding domain superfamily/Winged helix DNA-binding domain"/>
    <property type="match status" value="1"/>
</dbReference>
<dbReference type="NCBIfam" id="TIGR00765">
    <property type="entry name" value="yihY_not_rbn"/>
    <property type="match status" value="1"/>
</dbReference>
<feature type="transmembrane region" description="Helical" evidence="6">
    <location>
        <begin position="55"/>
        <end position="79"/>
    </location>
</feature>
<dbReference type="InterPro" id="IPR017039">
    <property type="entry name" value="Virul_fac_BrkB"/>
</dbReference>
<dbReference type="EMBL" id="JACOOK010000006">
    <property type="protein sequence ID" value="MBC5617511.1"/>
    <property type="molecule type" value="Genomic_DNA"/>
</dbReference>
<accession>A0ABR7CPA1</accession>
<keyword evidence="3 6" id="KW-0812">Transmembrane</keyword>